<dbReference type="InterPro" id="IPR007497">
    <property type="entry name" value="SIMPL/DUF541"/>
</dbReference>
<dbReference type="Gene3D" id="3.30.70.2970">
    <property type="entry name" value="Protein of unknown function (DUF541), domain 2"/>
    <property type="match status" value="1"/>
</dbReference>
<gene>
    <name evidence="2" type="ORF">RDV84_06970</name>
</gene>
<dbReference type="Pfam" id="PF04402">
    <property type="entry name" value="SIMPL"/>
    <property type="match status" value="1"/>
</dbReference>
<sequence length="272" mass="28264">MPRLARWLLLSALLTAIPAAAISAAGVPAAAVPAAAVPAAYPAAPGSQARLISVSGSAEVKVPPDEVLLSVGVESRAAGLDEARRENDKDVAKALAFLRAHGVADKDVQTDYLNIEPQYSYERDLASKLRPQFYIVRKSIGVRLAKVDAFEPVLAGLLANGVQHVHGIEFRTSQLRKHRDAARALAIRAAQDKADALARELGVRRGAVYSASESYSGGWWRGGGWGNLGGQALQNVVQQSGGGGGEVGGEGGALAVGQISVNATVNATFAID</sequence>
<dbReference type="Gene3D" id="3.30.110.170">
    <property type="entry name" value="Protein of unknown function (DUF541), domain 1"/>
    <property type="match status" value="1"/>
</dbReference>
<keyword evidence="3" id="KW-1185">Reference proteome</keyword>
<evidence type="ECO:0000313" key="2">
    <source>
        <dbReference type="EMBL" id="WMT04567.1"/>
    </source>
</evidence>
<dbReference type="InterPro" id="IPR052022">
    <property type="entry name" value="26kDa_periplasmic_antigen"/>
</dbReference>
<protein>
    <submittedName>
        <fullName evidence="2">SIMPL domain-containing protein</fullName>
    </submittedName>
</protein>
<dbReference type="Proteomes" id="UP001229313">
    <property type="component" value="Chromosome"/>
</dbReference>
<organism evidence="2 3">
    <name type="scientific">Lysobacter yananisis</name>
    <dbReference type="NCBI Taxonomy" id="1003114"/>
    <lineage>
        <taxon>Bacteria</taxon>
        <taxon>Pseudomonadati</taxon>
        <taxon>Pseudomonadota</taxon>
        <taxon>Gammaproteobacteria</taxon>
        <taxon>Lysobacterales</taxon>
        <taxon>Lysobacteraceae</taxon>
        <taxon>Lysobacter</taxon>
    </lineage>
</organism>
<feature type="signal peptide" evidence="1">
    <location>
        <begin position="1"/>
        <end position="21"/>
    </location>
</feature>
<keyword evidence="1" id="KW-0732">Signal</keyword>
<evidence type="ECO:0000313" key="3">
    <source>
        <dbReference type="Proteomes" id="UP001229313"/>
    </source>
</evidence>
<dbReference type="PANTHER" id="PTHR34387">
    <property type="entry name" value="SLR1258 PROTEIN"/>
    <property type="match status" value="1"/>
</dbReference>
<accession>A0ABY9PBW4</accession>
<proteinExistence type="predicted"/>
<reference evidence="2 3" key="1">
    <citation type="submission" date="2023-08" db="EMBL/GenBank/DDBJ databases">
        <title>The whole genome sequence of Lysobacter yananisis.</title>
        <authorList>
            <person name="Sun H."/>
        </authorList>
    </citation>
    <scope>NUCLEOTIDE SEQUENCE [LARGE SCALE GENOMIC DNA]</scope>
    <source>
        <strain evidence="2 3">SNNU513</strain>
    </source>
</reference>
<dbReference type="RefSeq" id="WP_309152884.1">
    <property type="nucleotide sequence ID" value="NZ_CP133568.1"/>
</dbReference>
<feature type="chain" id="PRO_5045662778" evidence="1">
    <location>
        <begin position="22"/>
        <end position="272"/>
    </location>
</feature>
<evidence type="ECO:0000256" key="1">
    <source>
        <dbReference type="SAM" id="SignalP"/>
    </source>
</evidence>
<dbReference type="PANTHER" id="PTHR34387:SF1">
    <property type="entry name" value="PERIPLASMIC IMMUNOGENIC PROTEIN"/>
    <property type="match status" value="1"/>
</dbReference>
<name>A0ABY9PBW4_9GAMM</name>
<dbReference type="EMBL" id="CP133568">
    <property type="protein sequence ID" value="WMT04567.1"/>
    <property type="molecule type" value="Genomic_DNA"/>
</dbReference>